<reference evidence="2 3" key="1">
    <citation type="submission" date="2018-07" db="EMBL/GenBank/DDBJ databases">
        <title>A high quality draft genome assembly of the barn swallow (H. rustica rustica).</title>
        <authorList>
            <person name="Formenti G."/>
            <person name="Chiara M."/>
            <person name="Poveda L."/>
            <person name="Francoijs K.-J."/>
            <person name="Bonisoli-Alquati A."/>
            <person name="Canova L."/>
            <person name="Gianfranceschi L."/>
            <person name="Horner D.S."/>
            <person name="Saino N."/>
        </authorList>
    </citation>
    <scope>NUCLEOTIDE SEQUENCE [LARGE SCALE GENOMIC DNA]</scope>
    <source>
        <strain evidence="2">Chelidonia</strain>
        <tissue evidence="2">Blood</tissue>
    </source>
</reference>
<feature type="chain" id="PRO_5018302755" evidence="1">
    <location>
        <begin position="29"/>
        <end position="186"/>
    </location>
</feature>
<keyword evidence="1" id="KW-0732">Signal</keyword>
<evidence type="ECO:0000313" key="3">
    <source>
        <dbReference type="Proteomes" id="UP000269221"/>
    </source>
</evidence>
<sequence length="186" mass="20698">MYTFLRILGKSFLLQLIEISTCIAVVRPQLQSCPSLGQHSKDLELLERAQRRHQDEQRDGAALLGGKAGRAGIVQPGEEKLWGELSVAFQGLKELQERWRETFDKGGTGHREWLPLPEGRDGWDLGQELFLVRVGRAWHRVPRAAVAVPGSLAVPKARLDTGAWSSLGQWKVFLPMVGAEVGLDKL</sequence>
<evidence type="ECO:0000256" key="1">
    <source>
        <dbReference type="SAM" id="SignalP"/>
    </source>
</evidence>
<protein>
    <submittedName>
        <fullName evidence="2">Uncharacterized protein</fullName>
    </submittedName>
</protein>
<dbReference type="AlphaFoldDB" id="A0A3M0IVF3"/>
<dbReference type="Proteomes" id="UP000269221">
    <property type="component" value="Unassembled WGS sequence"/>
</dbReference>
<gene>
    <name evidence="2" type="ORF">DUI87_31732</name>
</gene>
<organism evidence="2 3">
    <name type="scientific">Hirundo rustica rustica</name>
    <dbReference type="NCBI Taxonomy" id="333673"/>
    <lineage>
        <taxon>Eukaryota</taxon>
        <taxon>Metazoa</taxon>
        <taxon>Chordata</taxon>
        <taxon>Craniata</taxon>
        <taxon>Vertebrata</taxon>
        <taxon>Euteleostomi</taxon>
        <taxon>Archelosauria</taxon>
        <taxon>Archosauria</taxon>
        <taxon>Dinosauria</taxon>
        <taxon>Saurischia</taxon>
        <taxon>Theropoda</taxon>
        <taxon>Coelurosauria</taxon>
        <taxon>Aves</taxon>
        <taxon>Neognathae</taxon>
        <taxon>Neoaves</taxon>
        <taxon>Telluraves</taxon>
        <taxon>Australaves</taxon>
        <taxon>Passeriformes</taxon>
        <taxon>Sylvioidea</taxon>
        <taxon>Hirundinidae</taxon>
        <taxon>Hirundo</taxon>
    </lineage>
</organism>
<proteinExistence type="predicted"/>
<dbReference type="EMBL" id="QRBI01000233">
    <property type="protein sequence ID" value="RMB91870.1"/>
    <property type="molecule type" value="Genomic_DNA"/>
</dbReference>
<feature type="signal peptide" evidence="1">
    <location>
        <begin position="1"/>
        <end position="28"/>
    </location>
</feature>
<name>A0A3M0IVF3_HIRRU</name>
<dbReference type="OrthoDB" id="9362032at2759"/>
<evidence type="ECO:0000313" key="2">
    <source>
        <dbReference type="EMBL" id="RMB91870.1"/>
    </source>
</evidence>
<keyword evidence="3" id="KW-1185">Reference proteome</keyword>
<comment type="caution">
    <text evidence="2">The sequence shown here is derived from an EMBL/GenBank/DDBJ whole genome shotgun (WGS) entry which is preliminary data.</text>
</comment>
<accession>A0A3M0IVF3</accession>